<dbReference type="SUPFAM" id="SSF53756">
    <property type="entry name" value="UDP-Glycosyltransferase/glycogen phosphorylase"/>
    <property type="match status" value="1"/>
</dbReference>
<dbReference type="Pfam" id="PF13692">
    <property type="entry name" value="Glyco_trans_1_4"/>
    <property type="match status" value="1"/>
</dbReference>
<protein>
    <recommendedName>
        <fullName evidence="1">Glycosyltransferase subfamily 4-like N-terminal domain-containing protein</fullName>
    </recommendedName>
</protein>
<dbReference type="RefSeq" id="WP_188767976.1">
    <property type="nucleotide sequence ID" value="NZ_BMHK01000002.1"/>
</dbReference>
<reference evidence="2" key="1">
    <citation type="journal article" date="2014" name="Int. J. Syst. Evol. Microbiol.">
        <title>Complete genome sequence of Corynebacterium casei LMG S-19264T (=DSM 44701T), isolated from a smear-ripened cheese.</title>
        <authorList>
            <consortium name="US DOE Joint Genome Institute (JGI-PGF)"/>
            <person name="Walter F."/>
            <person name="Albersmeier A."/>
            <person name="Kalinowski J."/>
            <person name="Ruckert C."/>
        </authorList>
    </citation>
    <scope>NUCLEOTIDE SEQUENCE</scope>
    <source>
        <strain evidence="2">CGMCC 1.15095</strain>
    </source>
</reference>
<feature type="domain" description="Glycosyltransferase subfamily 4-like N-terminal" evidence="1">
    <location>
        <begin position="17"/>
        <end position="189"/>
    </location>
</feature>
<dbReference type="PANTHER" id="PTHR45947">
    <property type="entry name" value="SULFOQUINOVOSYL TRANSFERASE SQD2"/>
    <property type="match status" value="1"/>
</dbReference>
<evidence type="ECO:0000259" key="1">
    <source>
        <dbReference type="Pfam" id="PF13579"/>
    </source>
</evidence>
<reference evidence="2" key="2">
    <citation type="submission" date="2020-09" db="EMBL/GenBank/DDBJ databases">
        <authorList>
            <person name="Sun Q."/>
            <person name="Zhou Y."/>
        </authorList>
    </citation>
    <scope>NUCLEOTIDE SEQUENCE</scope>
    <source>
        <strain evidence="2">CGMCC 1.15095</strain>
    </source>
</reference>
<sequence length="413" mass="44833">MTRVLHVLDHSLPMHSGYTFRTRAILKAQAAMGFEVRGVTGLRHTAGEGAVEEADGLLFHRTAGRASGFAGLREWREIGIFAQGIERAVREWRPDILHAHSPALCGQAALRVARRHGIPLVYEIRAFWEDAAVGNGTGTEGSLKYRLTRGLESHVVARADAVVTICEGLKADLVARGTDARRVTVMPNGVDLTLFGKPLPRDPELARALGFEVDGRPCPVIGFIGSFYDYEGIDVLIDAMALLAERQPDARLLLVGGGPCEAALRERAAASPAADAIRFIGRVPHHEVDRYYALADIMAYPRKRSRLTDLVTPLKPLEAMAQGKLVAASDVGGHRELVTHGTTGVLFAPDDPRACAATLAEMLEHRGRWDDYREAGLQHVRAQHDWAANAARYRDVYQMVSPVAAGNGLGVAA</sequence>
<evidence type="ECO:0000313" key="3">
    <source>
        <dbReference type="Proteomes" id="UP000608154"/>
    </source>
</evidence>
<comment type="caution">
    <text evidence="2">The sequence shown here is derived from an EMBL/GenBank/DDBJ whole genome shotgun (WGS) entry which is preliminary data.</text>
</comment>
<evidence type="ECO:0000313" key="2">
    <source>
        <dbReference type="EMBL" id="GGB89471.1"/>
    </source>
</evidence>
<dbReference type="PANTHER" id="PTHR45947:SF3">
    <property type="entry name" value="SULFOQUINOVOSYL TRANSFERASE SQD2"/>
    <property type="match status" value="1"/>
</dbReference>
<dbReference type="EMBL" id="BMHK01000002">
    <property type="protein sequence ID" value="GGB89471.1"/>
    <property type="molecule type" value="Genomic_DNA"/>
</dbReference>
<gene>
    <name evidence="2" type="ORF">GCM10011494_04780</name>
</gene>
<dbReference type="Pfam" id="PF13579">
    <property type="entry name" value="Glyco_trans_4_4"/>
    <property type="match status" value="1"/>
</dbReference>
<dbReference type="AlphaFoldDB" id="A0A916X422"/>
<dbReference type="InterPro" id="IPR024004">
    <property type="entry name" value="PEP-CTERM/XrtA_GlycosylTrfase"/>
</dbReference>
<dbReference type="CDD" id="cd03794">
    <property type="entry name" value="GT4_WbuB-like"/>
    <property type="match status" value="1"/>
</dbReference>
<proteinExistence type="predicted"/>
<organism evidence="2 3">
    <name type="scientific">Novosphingobium endophyticum</name>
    <dbReference type="NCBI Taxonomy" id="1955250"/>
    <lineage>
        <taxon>Bacteria</taxon>
        <taxon>Pseudomonadati</taxon>
        <taxon>Pseudomonadota</taxon>
        <taxon>Alphaproteobacteria</taxon>
        <taxon>Sphingomonadales</taxon>
        <taxon>Sphingomonadaceae</taxon>
        <taxon>Novosphingobium</taxon>
    </lineage>
</organism>
<dbReference type="InterPro" id="IPR050194">
    <property type="entry name" value="Glycosyltransferase_grp1"/>
</dbReference>
<keyword evidence="3" id="KW-1185">Reference proteome</keyword>
<name>A0A916X422_9SPHN</name>
<dbReference type="Proteomes" id="UP000608154">
    <property type="component" value="Unassembled WGS sequence"/>
</dbReference>
<dbReference type="InterPro" id="IPR028098">
    <property type="entry name" value="Glyco_trans_4-like_N"/>
</dbReference>
<accession>A0A916X422</accession>
<dbReference type="NCBIfam" id="TIGR04063">
    <property type="entry name" value="stp3"/>
    <property type="match status" value="1"/>
</dbReference>
<dbReference type="GO" id="GO:0016758">
    <property type="term" value="F:hexosyltransferase activity"/>
    <property type="evidence" value="ECO:0007669"/>
    <property type="project" value="TreeGrafter"/>
</dbReference>
<dbReference type="Gene3D" id="3.40.50.2000">
    <property type="entry name" value="Glycogen Phosphorylase B"/>
    <property type="match status" value="2"/>
</dbReference>